<keyword evidence="2" id="KW-1185">Reference proteome</keyword>
<evidence type="ECO:0000313" key="2">
    <source>
        <dbReference type="Proteomes" id="UP000805704"/>
    </source>
</evidence>
<dbReference type="Proteomes" id="UP000805704">
    <property type="component" value="Chromosome 8"/>
</dbReference>
<comment type="caution">
    <text evidence="1">The sequence shown here is derived from an EMBL/GenBank/DDBJ whole genome shotgun (WGS) entry which is preliminary data.</text>
</comment>
<name>A0ACB7EGI4_NIBAL</name>
<proteinExistence type="predicted"/>
<reference evidence="1" key="1">
    <citation type="submission" date="2020-04" db="EMBL/GenBank/DDBJ databases">
        <title>A chromosome-scale assembly and high-density genetic map of the yellow drum (Nibea albiflora) genome.</title>
        <authorList>
            <person name="Xu D."/>
            <person name="Zhang W."/>
            <person name="Chen R."/>
            <person name="Tan P."/>
            <person name="Wang L."/>
            <person name="Song H."/>
            <person name="Tian L."/>
            <person name="Zhu Q."/>
            <person name="Wang B."/>
        </authorList>
    </citation>
    <scope>NUCLEOTIDE SEQUENCE</scope>
    <source>
        <strain evidence="1">ZJHYS-2018</strain>
    </source>
</reference>
<accession>A0ACB7EGI4</accession>
<dbReference type="EMBL" id="CM024796">
    <property type="protein sequence ID" value="KAG8000867.1"/>
    <property type="molecule type" value="Genomic_DNA"/>
</dbReference>
<organism evidence="1 2">
    <name type="scientific">Nibea albiflora</name>
    <name type="common">Yellow drum</name>
    <name type="synonym">Corvina albiflora</name>
    <dbReference type="NCBI Taxonomy" id="240163"/>
    <lineage>
        <taxon>Eukaryota</taxon>
        <taxon>Metazoa</taxon>
        <taxon>Chordata</taxon>
        <taxon>Craniata</taxon>
        <taxon>Vertebrata</taxon>
        <taxon>Euteleostomi</taxon>
        <taxon>Actinopterygii</taxon>
        <taxon>Neopterygii</taxon>
        <taxon>Teleostei</taxon>
        <taxon>Neoteleostei</taxon>
        <taxon>Acanthomorphata</taxon>
        <taxon>Eupercaria</taxon>
        <taxon>Sciaenidae</taxon>
        <taxon>Nibea</taxon>
    </lineage>
</organism>
<evidence type="ECO:0000313" key="1">
    <source>
        <dbReference type="EMBL" id="KAG8000867.1"/>
    </source>
</evidence>
<gene>
    <name evidence="1" type="ORF">GBF38_018139</name>
</gene>
<protein>
    <submittedName>
        <fullName evidence="1">Uncharacterized protein</fullName>
    </submittedName>
</protein>
<sequence>MTPERTIPDQISIIPEMEKQMRHNNPTMQHRGANSVEEDEEDEEEGMNVYMDRGADLSCSESSCQNSGNVPSNRTLAASGDSGTAEVEEPEFEVADEGLGQDEGKAGVEELSFISEGRQTGVQGHVTGVGEEEGEEEVFDSSGNVDLFSVQLASLPVRAEEEEAEEEEEAQTRDFLTDLLKLSDLEPLMLTVSQPESDDQTAVALMLPTQEDCVGRRADTLSGYLKTCDDETQHEKTQEQEEEEEEEEEEFSGYMKHT</sequence>